<evidence type="ECO:0000313" key="10">
    <source>
        <dbReference type="EMBL" id="KAG7580566.1"/>
    </source>
</evidence>
<protein>
    <recommendedName>
        <fullName evidence="1">ADP-ribosyl cyclase/cyclic ADP-ribose hydrolase</fullName>
        <ecNumber evidence="1">3.2.2.6</ecNumber>
    </recommendedName>
</protein>
<keyword evidence="4" id="KW-0611">Plant defense</keyword>
<evidence type="ECO:0000256" key="6">
    <source>
        <dbReference type="ARBA" id="ARBA00047304"/>
    </source>
</evidence>
<dbReference type="GO" id="GO:0006952">
    <property type="term" value="P:defense response"/>
    <property type="evidence" value="ECO:0007669"/>
    <property type="project" value="UniProtKB-KW"/>
</dbReference>
<dbReference type="PANTHER" id="PTHR11017:SF420">
    <property type="entry name" value="TIR DOMAIN-CONTAINING PROTEIN"/>
    <property type="match status" value="1"/>
</dbReference>
<dbReference type="InterPro" id="IPR044974">
    <property type="entry name" value="Disease_R_plants"/>
</dbReference>
<dbReference type="GO" id="GO:0043531">
    <property type="term" value="F:ADP binding"/>
    <property type="evidence" value="ECO:0007669"/>
    <property type="project" value="InterPro"/>
</dbReference>
<dbReference type="PANTHER" id="PTHR11017">
    <property type="entry name" value="LEUCINE-RICH REPEAT-CONTAINING PROTEIN"/>
    <property type="match status" value="1"/>
</dbReference>
<feature type="domain" description="TIR" evidence="8">
    <location>
        <begin position="6"/>
        <end position="170"/>
    </location>
</feature>
<dbReference type="FunFam" id="1.10.8.430:FF:000002">
    <property type="entry name" value="Disease resistance protein (TIR-NBS-LRR class)"/>
    <property type="match status" value="1"/>
</dbReference>
<dbReference type="GO" id="GO:0007165">
    <property type="term" value="P:signal transduction"/>
    <property type="evidence" value="ECO:0007669"/>
    <property type="project" value="InterPro"/>
</dbReference>
<keyword evidence="3" id="KW-0378">Hydrolase</keyword>
<dbReference type="Proteomes" id="UP000694251">
    <property type="component" value="Chromosome 8"/>
</dbReference>
<keyword evidence="7" id="KW-1133">Transmembrane helix</keyword>
<organism evidence="10 11">
    <name type="scientific">Arabidopsis suecica</name>
    <name type="common">Swedish thale-cress</name>
    <name type="synonym">Cardaminopsis suecica</name>
    <dbReference type="NCBI Taxonomy" id="45249"/>
    <lineage>
        <taxon>Eukaryota</taxon>
        <taxon>Viridiplantae</taxon>
        <taxon>Streptophyta</taxon>
        <taxon>Embryophyta</taxon>
        <taxon>Tracheophyta</taxon>
        <taxon>Spermatophyta</taxon>
        <taxon>Magnoliopsida</taxon>
        <taxon>eudicotyledons</taxon>
        <taxon>Gunneridae</taxon>
        <taxon>Pentapetalae</taxon>
        <taxon>rosids</taxon>
        <taxon>malvids</taxon>
        <taxon>Brassicales</taxon>
        <taxon>Brassicaceae</taxon>
        <taxon>Camelineae</taxon>
        <taxon>Arabidopsis</taxon>
    </lineage>
</organism>
<evidence type="ECO:0000256" key="2">
    <source>
        <dbReference type="ARBA" id="ARBA00022737"/>
    </source>
</evidence>
<keyword evidence="7" id="KW-0812">Transmembrane</keyword>
<evidence type="ECO:0000256" key="1">
    <source>
        <dbReference type="ARBA" id="ARBA00011982"/>
    </source>
</evidence>
<keyword evidence="2" id="KW-0677">Repeat</keyword>
<dbReference type="Pfam" id="PF01582">
    <property type="entry name" value="TIR"/>
    <property type="match status" value="1"/>
</dbReference>
<accession>A0A8T2B3N1</accession>
<dbReference type="Pfam" id="PF00931">
    <property type="entry name" value="NB-ARC"/>
    <property type="match status" value="1"/>
</dbReference>
<evidence type="ECO:0000256" key="5">
    <source>
        <dbReference type="ARBA" id="ARBA00023027"/>
    </source>
</evidence>
<comment type="catalytic activity">
    <reaction evidence="6">
        <text>NAD(+) + H2O = ADP-D-ribose + nicotinamide + H(+)</text>
        <dbReference type="Rhea" id="RHEA:16301"/>
        <dbReference type="ChEBI" id="CHEBI:15377"/>
        <dbReference type="ChEBI" id="CHEBI:15378"/>
        <dbReference type="ChEBI" id="CHEBI:17154"/>
        <dbReference type="ChEBI" id="CHEBI:57540"/>
        <dbReference type="ChEBI" id="CHEBI:57967"/>
        <dbReference type="EC" id="3.2.2.6"/>
    </reaction>
    <physiologicalReaction direction="left-to-right" evidence="6">
        <dbReference type="Rhea" id="RHEA:16302"/>
    </physiologicalReaction>
</comment>
<evidence type="ECO:0000313" key="9">
    <source>
        <dbReference type="EMBL" id="KAG7580548.1"/>
    </source>
</evidence>
<dbReference type="FunFam" id="3.40.50.300:FF:001002">
    <property type="entry name" value="Disease resistance protein (TIR-NBS-LRR class)"/>
    <property type="match status" value="1"/>
</dbReference>
<comment type="caution">
    <text evidence="10">The sequence shown here is derived from an EMBL/GenBank/DDBJ whole genome shotgun (WGS) entry which is preliminary data.</text>
</comment>
<evidence type="ECO:0000259" key="8">
    <source>
        <dbReference type="PROSITE" id="PS50104"/>
    </source>
</evidence>
<dbReference type="Pfam" id="PF23282">
    <property type="entry name" value="WHD_ROQ1"/>
    <property type="match status" value="1"/>
</dbReference>
<keyword evidence="11" id="KW-1185">Reference proteome</keyword>
<evidence type="ECO:0000256" key="3">
    <source>
        <dbReference type="ARBA" id="ARBA00022801"/>
    </source>
</evidence>
<evidence type="ECO:0000313" key="11">
    <source>
        <dbReference type="Proteomes" id="UP000694251"/>
    </source>
</evidence>
<keyword evidence="10" id="KW-0675">Receptor</keyword>
<dbReference type="EMBL" id="JAEFBJ010000008">
    <property type="protein sequence ID" value="KAG7580566.1"/>
    <property type="molecule type" value="Genomic_DNA"/>
</dbReference>
<keyword evidence="7" id="KW-0472">Membrane</keyword>
<feature type="transmembrane region" description="Helical" evidence="7">
    <location>
        <begin position="556"/>
        <end position="577"/>
    </location>
</feature>
<dbReference type="OrthoDB" id="1044955at2759"/>
<gene>
    <name evidence="9" type="ORF">ISN44_As08g003380</name>
    <name evidence="10" type="ORF">ISN44_As08g003520</name>
</gene>
<sequence>MDASSPFSYVFPSFRGPDVRRTFLSHLLVEFDRKGINTFNDNGIKRGETIDAALIRAIRESRICIIIISRNYASSSWTLNELVEIMECKRTSGKIVMTVFYEVDPSHVRKQSGEFGEAYRKTCENKTEQVKQRWGQALTNVANILGEHSHNWYSEAAMVSKIATDVSNELNFTPSRDFDHLVGIEAHIEKMKSLLCLESEETRVVGIWGPVGIGKTIISRAVYNLISGYFQRSVFMESVKTSYTSGGSDIYSLKLRFQEKFLSEILDHKGMEITHLRTAEDRLRSLKVLVVLDGVDKLEQLNAVARRPQCFGKGTRIIVTTENRRLLEAHKIQHIYEVKFPSREEALEIFCQSAFEQKFPPKGYEDLALEVTELTSHLPLGLCVLGNALCEKSVSEWMDELPRIKTTLNGDIEQVLRVGYNGLDDKDKAIFLYIACLFQGKTVDSVMELLANSGLDIKYGLKVLVERALISILSDEIIFMHNFLRQMGREIVRRHSTFLIAARDIYHVIADNTGTEIVCLASEKALSGMHHQFLRFYRNLMDKGSKLEKLWDGIKFVVFLRLSLYVISMFCLLKFGFLSIMSMSPPAFANIRFGISRRLVSAFP</sequence>
<dbReference type="InterPro" id="IPR002182">
    <property type="entry name" value="NB-ARC"/>
</dbReference>
<name>A0A8T2B3N1_ARASU</name>
<dbReference type="EMBL" id="JAEFBJ010000008">
    <property type="protein sequence ID" value="KAG7580548.1"/>
    <property type="molecule type" value="Genomic_DNA"/>
</dbReference>
<dbReference type="InterPro" id="IPR000157">
    <property type="entry name" value="TIR_dom"/>
</dbReference>
<proteinExistence type="predicted"/>
<dbReference type="InterPro" id="IPR058192">
    <property type="entry name" value="WHD_ROQ1-like"/>
</dbReference>
<reference evidence="10 11" key="1">
    <citation type="submission" date="2020-12" db="EMBL/GenBank/DDBJ databases">
        <title>Concerted genomic and epigenomic changes stabilize Arabidopsis allopolyploids.</title>
        <authorList>
            <person name="Chen Z."/>
        </authorList>
    </citation>
    <scope>NUCLEOTIDE SEQUENCE [LARGE SCALE GENOMIC DNA]</scope>
    <source>
        <strain evidence="10">As9502</strain>
        <tissue evidence="10">Leaf</tissue>
    </source>
</reference>
<evidence type="ECO:0000256" key="7">
    <source>
        <dbReference type="SAM" id="Phobius"/>
    </source>
</evidence>
<dbReference type="FunFam" id="3.40.50.10140:FF:000007">
    <property type="entry name" value="Disease resistance protein (TIR-NBS-LRR class)"/>
    <property type="match status" value="1"/>
</dbReference>
<evidence type="ECO:0000256" key="4">
    <source>
        <dbReference type="ARBA" id="ARBA00022821"/>
    </source>
</evidence>
<dbReference type="GO" id="GO:0061809">
    <property type="term" value="F:NAD+ nucleosidase activity, cyclic ADP-ribose generating"/>
    <property type="evidence" value="ECO:0007669"/>
    <property type="project" value="UniProtKB-EC"/>
</dbReference>
<keyword evidence="5" id="KW-0520">NAD</keyword>
<dbReference type="AlphaFoldDB" id="A0A8T2B3N1"/>
<dbReference type="SMART" id="SM00255">
    <property type="entry name" value="TIR"/>
    <property type="match status" value="1"/>
</dbReference>
<dbReference type="EC" id="3.2.2.6" evidence="1"/>
<dbReference type="PROSITE" id="PS50104">
    <property type="entry name" value="TIR"/>
    <property type="match status" value="1"/>
</dbReference>